<gene>
    <name evidence="2" type="ORF">HYPSUDRAFT_548747</name>
</gene>
<dbReference type="AlphaFoldDB" id="A0A0D2NZC0"/>
<dbReference type="OrthoDB" id="2368680at2759"/>
<organism evidence="2 3">
    <name type="scientific">Hypholoma sublateritium (strain FD-334 SS-4)</name>
    <dbReference type="NCBI Taxonomy" id="945553"/>
    <lineage>
        <taxon>Eukaryota</taxon>
        <taxon>Fungi</taxon>
        <taxon>Dikarya</taxon>
        <taxon>Basidiomycota</taxon>
        <taxon>Agaricomycotina</taxon>
        <taxon>Agaricomycetes</taxon>
        <taxon>Agaricomycetidae</taxon>
        <taxon>Agaricales</taxon>
        <taxon>Agaricineae</taxon>
        <taxon>Strophariaceae</taxon>
        <taxon>Hypholoma</taxon>
    </lineage>
</organism>
<dbReference type="STRING" id="945553.A0A0D2NZC0"/>
<accession>A0A0D2NZC0</accession>
<dbReference type="GO" id="GO:0006353">
    <property type="term" value="P:DNA-templated transcription termination"/>
    <property type="evidence" value="ECO:0007669"/>
    <property type="project" value="InterPro"/>
</dbReference>
<keyword evidence="3" id="KW-1185">Reference proteome</keyword>
<reference evidence="3" key="1">
    <citation type="submission" date="2014-04" db="EMBL/GenBank/DDBJ databases">
        <title>Evolutionary Origins and Diversification of the Mycorrhizal Mutualists.</title>
        <authorList>
            <consortium name="DOE Joint Genome Institute"/>
            <consortium name="Mycorrhizal Genomics Consortium"/>
            <person name="Kohler A."/>
            <person name="Kuo A."/>
            <person name="Nagy L.G."/>
            <person name="Floudas D."/>
            <person name="Copeland A."/>
            <person name="Barry K.W."/>
            <person name="Cichocki N."/>
            <person name="Veneault-Fourrey C."/>
            <person name="LaButti K."/>
            <person name="Lindquist E.A."/>
            <person name="Lipzen A."/>
            <person name="Lundell T."/>
            <person name="Morin E."/>
            <person name="Murat C."/>
            <person name="Riley R."/>
            <person name="Ohm R."/>
            <person name="Sun H."/>
            <person name="Tunlid A."/>
            <person name="Henrissat B."/>
            <person name="Grigoriev I.V."/>
            <person name="Hibbett D.S."/>
            <person name="Martin F."/>
        </authorList>
    </citation>
    <scope>NUCLEOTIDE SEQUENCE [LARGE SCALE GENOMIC DNA]</scope>
    <source>
        <strain evidence="3">FD-334 SS-4</strain>
    </source>
</reference>
<dbReference type="InterPro" id="IPR011112">
    <property type="entry name" value="Rho-like_N"/>
</dbReference>
<dbReference type="OMA" id="LARIWFI"/>
<feature type="domain" description="Rho termination factor-like N-terminal" evidence="1">
    <location>
        <begin position="12"/>
        <end position="54"/>
    </location>
</feature>
<dbReference type="EMBL" id="KN817539">
    <property type="protein sequence ID" value="KJA24039.1"/>
    <property type="molecule type" value="Genomic_DNA"/>
</dbReference>
<name>A0A0D2NZC0_HYPSF</name>
<evidence type="ECO:0000259" key="1">
    <source>
        <dbReference type="SMART" id="SM00959"/>
    </source>
</evidence>
<sequence length="632" mass="70812">MASTIFIAILPDLNKLTARELKLLCKERNITGYSKLPKAGVIEKLLDWQKKQPIQNAESATAAPQVSLQKKDIRPTLQLHPTPEKLGVQLESPSAKTKYCFSLKPSNLEPLALQSPSQQRNPLTSGTVQRTTEAYFKRPRSDDLEAVAEETTKKKTRVHDELLAASTVNSLSSAPLKTTPDIECRKYTANQGSGRRYKALIPSLKLPAPQMPIEPFLRTGKSFDTLSDYLDLVLEGPLPQLQAISLPPSVAQRRHVPRLSLLLSYISVDDLRACTLVSRLFRYSAYMAAYNQLLQKFQGSRLQNVLSQYPEKVTNFWPYLVYRINEATKRKNTYEASFVGRALRFMYKVSDEMWVSPDDHKQAMMAIRFLLTKLFFSVSLGHGLDRPQSEKGCRTITKVKELVPGEIWKITVQSSSTNITYFVVEATCEVIGQQSDENNNRSSNACYLRPDWEKYIETRLGSSSLPLLAAPDDVPLGLLEQLQWTNHEEYARGISKIWMSRIRNEGGLGLAKLTVAQRYIIACVVSNSISGPRLTANQMQQEFNGIPKTTSNGTASKVVQRINLFLPAHHHVESIHFNLSNSKPLHPALAVVQTPTREYYILKDNGMQVGSEEDGVAHVWAALLGCKANGVV</sequence>
<evidence type="ECO:0000313" key="2">
    <source>
        <dbReference type="EMBL" id="KJA24039.1"/>
    </source>
</evidence>
<proteinExistence type="predicted"/>
<evidence type="ECO:0000313" key="3">
    <source>
        <dbReference type="Proteomes" id="UP000054270"/>
    </source>
</evidence>
<dbReference type="SMART" id="SM00959">
    <property type="entry name" value="Rho_N"/>
    <property type="match status" value="1"/>
</dbReference>
<dbReference type="Proteomes" id="UP000054270">
    <property type="component" value="Unassembled WGS sequence"/>
</dbReference>
<protein>
    <recommendedName>
        <fullName evidence="1">Rho termination factor-like N-terminal domain-containing protein</fullName>
    </recommendedName>
</protein>